<feature type="active site" description="Tele-phosphohistidine intermediate" evidence="3">
    <location>
        <position position="256"/>
    </location>
</feature>
<dbReference type="PANTHER" id="PTHR11117">
    <property type="entry name" value="SUCCINYL-COA LIGASE SUBUNIT ALPHA"/>
    <property type="match status" value="1"/>
</dbReference>
<proteinExistence type="predicted"/>
<reference evidence="5" key="2">
    <citation type="submission" date="2021-05" db="EMBL/GenBank/DDBJ databases">
        <title>Protein family content uncovers lineage relationships and bacterial pathway maintenance mechanisms in DPANN archaea.</title>
        <authorList>
            <person name="Castelle C.J."/>
            <person name="Meheust R."/>
            <person name="Jaffe A.L."/>
            <person name="Seitz K."/>
            <person name="Gong X."/>
            <person name="Baker B.J."/>
            <person name="Banfield J.F."/>
        </authorList>
    </citation>
    <scope>NUCLEOTIDE SEQUENCE</scope>
    <source>
        <strain evidence="5">RIFCSPLOWO2_01_FULL_58_19</strain>
    </source>
</reference>
<accession>A0A8T4LIF7</accession>
<evidence type="ECO:0000256" key="3">
    <source>
        <dbReference type="PIRSR" id="PIRSR001553-1"/>
    </source>
</evidence>
<dbReference type="SUPFAM" id="SSF51735">
    <property type="entry name" value="NAD(P)-binding Rossmann-fold domains"/>
    <property type="match status" value="1"/>
</dbReference>
<dbReference type="InterPro" id="IPR016102">
    <property type="entry name" value="Succinyl-CoA_synth-like"/>
</dbReference>
<dbReference type="GO" id="GO:0000166">
    <property type="term" value="F:nucleotide binding"/>
    <property type="evidence" value="ECO:0007669"/>
    <property type="project" value="UniProtKB-KW"/>
</dbReference>
<dbReference type="Gene3D" id="3.40.50.261">
    <property type="entry name" value="Succinyl-CoA synthetase domains"/>
    <property type="match status" value="1"/>
</dbReference>
<dbReference type="InterPro" id="IPR003781">
    <property type="entry name" value="CoA-bd"/>
</dbReference>
<reference evidence="5" key="1">
    <citation type="submission" date="2021-03" db="EMBL/GenBank/DDBJ databases">
        <authorList>
            <person name="Jaffe A."/>
        </authorList>
    </citation>
    <scope>NUCLEOTIDE SEQUENCE</scope>
    <source>
        <strain evidence="5">RIFCSPLOWO2_01_FULL_58_19</strain>
    </source>
</reference>
<dbReference type="Pfam" id="PF02629">
    <property type="entry name" value="CoA_binding"/>
    <property type="match status" value="1"/>
</dbReference>
<dbReference type="EMBL" id="JAGVWE010000002">
    <property type="protein sequence ID" value="MBS3062676.1"/>
    <property type="molecule type" value="Genomic_DNA"/>
</dbReference>
<dbReference type="GO" id="GO:0009361">
    <property type="term" value="C:succinate-CoA ligase complex (ADP-forming)"/>
    <property type="evidence" value="ECO:0007669"/>
    <property type="project" value="TreeGrafter"/>
</dbReference>
<sequence>MAILVTQKTVACVQGITGKEGSKAARQMQAYGTKVVAGVTPGKGGESVEGIPVYDTIEQAKQAHPEINATSIYVPPTGVKDAAFEALAHGVSLVHIFSEKVPIMDATALYHFARLKGARVVGPSSIGILSPGHGKMGSIGGSNPAETFQKGEVGVISKSGGMVRELSWLLMKAGLGNTTAIGMGGDVIAASTYTDYLELFEADPETKAVVLFGEHGGTYEQQAAQMLKQKKFTKPLIALIAGKFAGTLPGSVQLGHAGAIIEGKWGTTESKIEELRKAGAHIAKIPDDIPDLVKKFA</sequence>
<dbReference type="InterPro" id="IPR017440">
    <property type="entry name" value="Cit_synth/succinyl-CoA_lig_AS"/>
</dbReference>
<evidence type="ECO:0000313" key="6">
    <source>
        <dbReference type="Proteomes" id="UP000678237"/>
    </source>
</evidence>
<name>A0A8T4LIF7_9ARCH</name>
<feature type="domain" description="CoA-binding" evidence="4">
    <location>
        <begin position="4"/>
        <end position="101"/>
    </location>
</feature>
<keyword evidence="1" id="KW-0436">Ligase</keyword>
<dbReference type="InterPro" id="IPR036291">
    <property type="entry name" value="NAD(P)-bd_dom_sf"/>
</dbReference>
<dbReference type="PIRSF" id="PIRSF001553">
    <property type="entry name" value="SucCS_alpha"/>
    <property type="match status" value="1"/>
</dbReference>
<dbReference type="PANTHER" id="PTHR11117:SF2">
    <property type="entry name" value="SUCCINATE--COA LIGASE [ADP_GDP-FORMING] SUBUNIT ALPHA, MITOCHONDRIAL"/>
    <property type="match status" value="1"/>
</dbReference>
<evidence type="ECO:0000256" key="1">
    <source>
        <dbReference type="ARBA" id="ARBA00022598"/>
    </source>
</evidence>
<organism evidence="5 6">
    <name type="scientific">Candidatus Iainarchaeum sp</name>
    <dbReference type="NCBI Taxonomy" id="3101447"/>
    <lineage>
        <taxon>Archaea</taxon>
        <taxon>Candidatus Iainarchaeota</taxon>
        <taxon>Candidatus Iainarchaeia</taxon>
        <taxon>Candidatus Iainarchaeales</taxon>
        <taxon>Candidatus Iainarchaeaceae</taxon>
        <taxon>Candidatus Iainarchaeum</taxon>
    </lineage>
</organism>
<comment type="caution">
    <text evidence="5">The sequence shown here is derived from an EMBL/GenBank/DDBJ whole genome shotgun (WGS) entry which is preliminary data.</text>
</comment>
<evidence type="ECO:0000259" key="4">
    <source>
        <dbReference type="SMART" id="SM00881"/>
    </source>
</evidence>
<dbReference type="PRINTS" id="PR01798">
    <property type="entry name" value="SCOASYNTHASE"/>
</dbReference>
<evidence type="ECO:0000256" key="2">
    <source>
        <dbReference type="ARBA" id="ARBA00022741"/>
    </source>
</evidence>
<dbReference type="GO" id="GO:0004775">
    <property type="term" value="F:succinate-CoA ligase (ADP-forming) activity"/>
    <property type="evidence" value="ECO:0007669"/>
    <property type="project" value="TreeGrafter"/>
</dbReference>
<dbReference type="InterPro" id="IPR005811">
    <property type="entry name" value="SUCC_ACL_C"/>
</dbReference>
<dbReference type="Proteomes" id="UP000678237">
    <property type="component" value="Unassembled WGS sequence"/>
</dbReference>
<dbReference type="InterPro" id="IPR005810">
    <property type="entry name" value="CoA_lig_alpha"/>
</dbReference>
<dbReference type="Pfam" id="PF00549">
    <property type="entry name" value="Ligase_CoA"/>
    <property type="match status" value="1"/>
</dbReference>
<dbReference type="SMART" id="SM00881">
    <property type="entry name" value="CoA_binding"/>
    <property type="match status" value="1"/>
</dbReference>
<dbReference type="Gene3D" id="3.40.50.720">
    <property type="entry name" value="NAD(P)-binding Rossmann-like Domain"/>
    <property type="match status" value="1"/>
</dbReference>
<evidence type="ECO:0000313" key="5">
    <source>
        <dbReference type="EMBL" id="MBS3062676.1"/>
    </source>
</evidence>
<dbReference type="GO" id="GO:0004776">
    <property type="term" value="F:succinate-CoA ligase (GDP-forming) activity"/>
    <property type="evidence" value="ECO:0007669"/>
    <property type="project" value="TreeGrafter"/>
</dbReference>
<dbReference type="AlphaFoldDB" id="A0A8T4LIF7"/>
<dbReference type="PROSITE" id="PS00399">
    <property type="entry name" value="SUCCINYL_COA_LIG_2"/>
    <property type="match status" value="1"/>
</dbReference>
<keyword evidence="2" id="KW-0547">Nucleotide-binding</keyword>
<protein>
    <submittedName>
        <fullName evidence="5">CoA-binding protein</fullName>
    </submittedName>
</protein>
<gene>
    <name evidence="5" type="ORF">J4203_02280</name>
</gene>
<dbReference type="SUPFAM" id="SSF52210">
    <property type="entry name" value="Succinyl-CoA synthetase domains"/>
    <property type="match status" value="1"/>
</dbReference>
<dbReference type="GO" id="GO:0006099">
    <property type="term" value="P:tricarboxylic acid cycle"/>
    <property type="evidence" value="ECO:0007669"/>
    <property type="project" value="TreeGrafter"/>
</dbReference>